<organism evidence="2 3">
    <name type="scientific">Paenibacillus thailandensis</name>
    <dbReference type="NCBI Taxonomy" id="393250"/>
    <lineage>
        <taxon>Bacteria</taxon>
        <taxon>Bacillati</taxon>
        <taxon>Bacillota</taxon>
        <taxon>Bacilli</taxon>
        <taxon>Bacillales</taxon>
        <taxon>Paenibacillaceae</taxon>
        <taxon>Paenibacillus</taxon>
    </lineage>
</organism>
<proteinExistence type="predicted"/>
<accession>A0ABW5R2R6</accession>
<dbReference type="EMBL" id="JBHUMY010000032">
    <property type="protein sequence ID" value="MFD2662872.1"/>
    <property type="molecule type" value="Genomic_DNA"/>
</dbReference>
<gene>
    <name evidence="2" type="ORF">ACFSW5_21690</name>
</gene>
<reference evidence="3" key="1">
    <citation type="journal article" date="2019" name="Int. J. Syst. Evol. Microbiol.">
        <title>The Global Catalogue of Microorganisms (GCM) 10K type strain sequencing project: providing services to taxonomists for standard genome sequencing and annotation.</title>
        <authorList>
            <consortium name="The Broad Institute Genomics Platform"/>
            <consortium name="The Broad Institute Genome Sequencing Center for Infectious Disease"/>
            <person name="Wu L."/>
            <person name="Ma J."/>
        </authorList>
    </citation>
    <scope>NUCLEOTIDE SEQUENCE [LARGE SCALE GENOMIC DNA]</scope>
    <source>
        <strain evidence="3">TISTR 1827</strain>
    </source>
</reference>
<dbReference type="Pfam" id="PF13529">
    <property type="entry name" value="Peptidase_C39_2"/>
    <property type="match status" value="1"/>
</dbReference>
<evidence type="ECO:0000313" key="2">
    <source>
        <dbReference type="EMBL" id="MFD2662872.1"/>
    </source>
</evidence>
<feature type="domain" description="Peptidase C39-like" evidence="1">
    <location>
        <begin position="5"/>
        <end position="129"/>
    </location>
</feature>
<dbReference type="Gene3D" id="3.90.70.10">
    <property type="entry name" value="Cysteine proteinases"/>
    <property type="match status" value="1"/>
</dbReference>
<comment type="caution">
    <text evidence="2">The sequence shown here is derived from an EMBL/GenBank/DDBJ whole genome shotgun (WGS) entry which is preliminary data.</text>
</comment>
<dbReference type="Proteomes" id="UP001597493">
    <property type="component" value="Unassembled WGS sequence"/>
</dbReference>
<evidence type="ECO:0000313" key="3">
    <source>
        <dbReference type="Proteomes" id="UP001597493"/>
    </source>
</evidence>
<protein>
    <submittedName>
        <fullName evidence="2">C39 family peptidase</fullName>
    </submittedName>
</protein>
<evidence type="ECO:0000259" key="1">
    <source>
        <dbReference type="Pfam" id="PF13529"/>
    </source>
</evidence>
<dbReference type="RefSeq" id="WP_379277812.1">
    <property type="nucleotide sequence ID" value="NZ_JBHUGT010000013.1"/>
</dbReference>
<keyword evidence="3" id="KW-1185">Reference proteome</keyword>
<dbReference type="InterPro" id="IPR039564">
    <property type="entry name" value="Peptidase_C39-like"/>
</dbReference>
<sequence length="264" mass="28559">MSLVYYSQEDPRWKNILYSIRNDKTQTIGTSACGPTCAAMAISSLTGKELLPPAAAAYAVANGYRTANSGTAWGFFASIAKQYGLEVIQTGSLDQVLVALAAGKLVVASMRPGHFTGGGHFILLVDVNQSDGVNWIDVLDPNHDNTKYGADGLVDQGVRNDGKVTAKESVFRKEAGQYWIFDKPEEEDQPMTKEERALLDSVITENKVLATKVEALESKASMKMPSWAESAVVAAKNAGIIDTVDGGSYDFYRVLTVMHRKGLI</sequence>
<name>A0ABW5R2R6_9BACL</name>